<sequence>MEEVVARCRELKASRVRLRTGDQEAVVLGVEEGWWRLWEESGTEGGGGLNKLEMVALQARSYLWRKLRKDWKRHIMRVKKNEEQKKLNNGD</sequence>
<dbReference type="AlphaFoldDB" id="B9T5R5"/>
<dbReference type="Proteomes" id="UP000008311">
    <property type="component" value="Unassembled WGS sequence"/>
</dbReference>
<organism evidence="1 2">
    <name type="scientific">Ricinus communis</name>
    <name type="common">Castor bean</name>
    <dbReference type="NCBI Taxonomy" id="3988"/>
    <lineage>
        <taxon>Eukaryota</taxon>
        <taxon>Viridiplantae</taxon>
        <taxon>Streptophyta</taxon>
        <taxon>Embryophyta</taxon>
        <taxon>Tracheophyta</taxon>
        <taxon>Spermatophyta</taxon>
        <taxon>Magnoliopsida</taxon>
        <taxon>eudicotyledons</taxon>
        <taxon>Gunneridae</taxon>
        <taxon>Pentapetalae</taxon>
        <taxon>rosids</taxon>
        <taxon>fabids</taxon>
        <taxon>Malpighiales</taxon>
        <taxon>Euphorbiaceae</taxon>
        <taxon>Acalyphoideae</taxon>
        <taxon>Acalypheae</taxon>
        <taxon>Ricinus</taxon>
    </lineage>
</organism>
<reference evidence="2" key="1">
    <citation type="journal article" date="2010" name="Nat. Biotechnol.">
        <title>Draft genome sequence of the oilseed species Ricinus communis.</title>
        <authorList>
            <person name="Chan A.P."/>
            <person name="Crabtree J."/>
            <person name="Zhao Q."/>
            <person name="Lorenzi H."/>
            <person name="Orvis J."/>
            <person name="Puiu D."/>
            <person name="Melake-Berhan A."/>
            <person name="Jones K.M."/>
            <person name="Redman J."/>
            <person name="Chen G."/>
            <person name="Cahoon E.B."/>
            <person name="Gedil M."/>
            <person name="Stanke M."/>
            <person name="Haas B.J."/>
            <person name="Wortman J.R."/>
            <person name="Fraser-Liggett C.M."/>
            <person name="Ravel J."/>
            <person name="Rabinowicz P.D."/>
        </authorList>
    </citation>
    <scope>NUCLEOTIDE SEQUENCE [LARGE SCALE GENOMIC DNA]</scope>
    <source>
        <strain evidence="2">cv. Hale</strain>
    </source>
</reference>
<name>B9T5R5_RICCO</name>
<proteinExistence type="predicted"/>
<keyword evidence="2" id="KW-1185">Reference proteome</keyword>
<evidence type="ECO:0000313" key="2">
    <source>
        <dbReference type="Proteomes" id="UP000008311"/>
    </source>
</evidence>
<dbReference type="EMBL" id="EQ974545">
    <property type="protein sequence ID" value="EEF28802.1"/>
    <property type="molecule type" value="Genomic_DNA"/>
</dbReference>
<accession>B9T5R5</accession>
<protein>
    <submittedName>
        <fullName evidence="1">Uncharacterized protein</fullName>
    </submittedName>
</protein>
<gene>
    <name evidence="1" type="ORF">RCOM_1147830</name>
</gene>
<dbReference type="InParanoid" id="B9T5R5"/>
<evidence type="ECO:0000313" key="1">
    <source>
        <dbReference type="EMBL" id="EEF28802.1"/>
    </source>
</evidence>